<evidence type="ECO:0000313" key="12">
    <source>
        <dbReference type="Proteomes" id="UP000249070"/>
    </source>
</evidence>
<dbReference type="Proteomes" id="UP000191171">
    <property type="component" value="Unassembled WGS sequence"/>
</dbReference>
<evidence type="ECO:0000259" key="3">
    <source>
        <dbReference type="PROSITE" id="PS51782"/>
    </source>
</evidence>
<evidence type="ECO:0000313" key="5">
    <source>
        <dbReference type="EMBL" id="OTN99999.1"/>
    </source>
</evidence>
<proteinExistence type="predicted"/>
<dbReference type="EMBL" id="MVGJ01000040">
    <property type="protein sequence ID" value="OOL82573.1"/>
    <property type="molecule type" value="Genomic_DNA"/>
</dbReference>
<dbReference type="PANTHER" id="PTHR34700:SF4">
    <property type="entry name" value="PHAGE-LIKE ELEMENT PBSX PROTEIN XKDP"/>
    <property type="match status" value="1"/>
</dbReference>
<keyword evidence="2" id="KW-0732">Signal</keyword>
<organism evidence="7 13">
    <name type="scientific">Enterococcus faecium</name>
    <name type="common">Streptococcus faecium</name>
    <dbReference type="NCBI Taxonomy" id="1352"/>
    <lineage>
        <taxon>Bacteria</taxon>
        <taxon>Bacillati</taxon>
        <taxon>Bacillota</taxon>
        <taxon>Bacilli</taxon>
        <taxon>Lactobacillales</taxon>
        <taxon>Enterococcaceae</taxon>
        <taxon>Enterococcus</taxon>
    </lineage>
</organism>
<reference evidence="8 9" key="2">
    <citation type="submission" date="2016-04" db="EMBL/GenBank/DDBJ databases">
        <authorList>
            <person name="Millard A."/>
        </authorList>
    </citation>
    <scope>NUCLEOTIDE SEQUENCE [LARGE SCALE GENOMIC DNA]</scope>
    <source>
        <strain evidence="8">Isolate 22</strain>
    </source>
</reference>
<dbReference type="AlphaFoldDB" id="A0A132ZAT6"/>
<dbReference type="Proteomes" id="UP000183509">
    <property type="component" value="Unassembled WGS sequence"/>
</dbReference>
<reference evidence="7 13" key="1">
    <citation type="submission" date="2015-06" db="EMBL/GenBank/DDBJ databases">
        <title>The Genome Sequence of Enterococcus faecium 131EA1.</title>
        <authorList>
            <consortium name="The Broad Institute Genomics Platform"/>
            <consortium name="The Broad Institute Genome Sequencing Center for Infectious Disease"/>
            <person name="Earl A.M."/>
            <person name="Van Tyne D."/>
            <person name="Lebreton F."/>
            <person name="Saavedra J.T."/>
            <person name="Gilmore M.S."/>
            <person name="Manson Mcguire A."/>
            <person name="Clock S."/>
            <person name="Crupain M."/>
            <person name="Rangan U."/>
            <person name="Young S."/>
            <person name="Abouelleil A."/>
            <person name="Cao P."/>
            <person name="Chapman S.B."/>
            <person name="Griggs A."/>
            <person name="Priest M."/>
            <person name="Shea T."/>
            <person name="Wortman J."/>
            <person name="Nusbaum C."/>
            <person name="Birren B."/>
        </authorList>
    </citation>
    <scope>NUCLEOTIDE SEQUENCE [LARGE SCALE GENOMIC DNA]</scope>
    <source>
        <strain evidence="7 13">131EA1</strain>
    </source>
</reference>
<reference evidence="4 10" key="3">
    <citation type="submission" date="2017-02" db="EMBL/GenBank/DDBJ databases">
        <title>Clonality and virulence of isolates of VRE in Hematopoietic Stem Cell Transplanted (HSCT) patients.</title>
        <authorList>
            <person name="Marchi A.P."/>
            <person name="Martins R.C."/>
            <person name="Marie S.K."/>
            <person name="Levin A.S."/>
            <person name="Costa S.F."/>
        </authorList>
    </citation>
    <scope>NUCLEOTIDE SEQUENCE [LARGE SCALE GENOMIC DNA]</scope>
    <source>
        <strain evidence="4 10">LIM1759</strain>
    </source>
</reference>
<evidence type="ECO:0000256" key="1">
    <source>
        <dbReference type="SAM" id="MobiDB-lite"/>
    </source>
</evidence>
<dbReference type="OMA" id="TAAQAFW"/>
<dbReference type="PROSITE" id="PS51782">
    <property type="entry name" value="LYSM"/>
    <property type="match status" value="1"/>
</dbReference>
<feature type="region of interest" description="Disordered" evidence="1">
    <location>
        <begin position="115"/>
        <end position="147"/>
    </location>
</feature>
<gene>
    <name evidence="8" type="primary">lysM</name>
    <name evidence="5" type="ORF">A5804_001492</name>
    <name evidence="4" type="ORF">B1P95_08550</name>
    <name evidence="6" type="ORF">DKP91_00985</name>
    <name evidence="8" type="ORF">DTPHA_600668</name>
    <name evidence="7" type="ORF">EB12_01047</name>
</gene>
<evidence type="ECO:0000313" key="10">
    <source>
        <dbReference type="Proteomes" id="UP000191171"/>
    </source>
</evidence>
<evidence type="ECO:0000313" key="13">
    <source>
        <dbReference type="Proteomes" id="UP000253144"/>
    </source>
</evidence>
<dbReference type="EMBL" id="NGLB01000001">
    <property type="protein sequence ID" value="OTN99999.1"/>
    <property type="molecule type" value="Genomic_DNA"/>
</dbReference>
<reference evidence="6 12" key="5">
    <citation type="submission" date="2018-05" db="EMBL/GenBank/DDBJ databases">
        <title>Vancomycin-resistant Enterococcus faecium strain from Chelyabinsk, Russia.</title>
        <authorList>
            <person name="Gostev V."/>
            <person name="Goncharov A."/>
            <person name="Kolodzhieva V."/>
            <person name="Suvorov A."/>
            <person name="Sidorenko S."/>
            <person name="Zueva L."/>
        </authorList>
    </citation>
    <scope>NUCLEOTIDE SEQUENCE [LARGE SCALE GENOMIC DNA]</scope>
    <source>
        <strain evidence="6 12">20</strain>
    </source>
</reference>
<evidence type="ECO:0000256" key="2">
    <source>
        <dbReference type="SAM" id="SignalP"/>
    </source>
</evidence>
<dbReference type="Proteomes" id="UP000253144">
    <property type="component" value="Unassembled WGS sequence"/>
</dbReference>
<dbReference type="EMBL" id="LEQJ01000005">
    <property type="protein sequence ID" value="RBS33446.1"/>
    <property type="molecule type" value="Genomic_DNA"/>
</dbReference>
<dbReference type="SUPFAM" id="SSF54106">
    <property type="entry name" value="LysM domain"/>
    <property type="match status" value="1"/>
</dbReference>
<dbReference type="GeneID" id="66454186"/>
<evidence type="ECO:0000313" key="6">
    <source>
        <dbReference type="EMBL" id="PZM57004.1"/>
    </source>
</evidence>
<dbReference type="InterPro" id="IPR052196">
    <property type="entry name" value="Bact_Kbp"/>
</dbReference>
<feature type="compositionally biased region" description="Low complexity" evidence="1">
    <location>
        <begin position="115"/>
        <end position="146"/>
    </location>
</feature>
<feature type="domain" description="LysM" evidence="3">
    <location>
        <begin position="29"/>
        <end position="76"/>
    </location>
</feature>
<dbReference type="EMBL" id="QHGU01000003">
    <property type="protein sequence ID" value="PZM57004.1"/>
    <property type="molecule type" value="Genomic_DNA"/>
</dbReference>
<evidence type="ECO:0000313" key="8">
    <source>
        <dbReference type="EMBL" id="SAM37534.1"/>
    </source>
</evidence>
<dbReference type="EMBL" id="FKLM01000007">
    <property type="protein sequence ID" value="SAM37534.1"/>
    <property type="molecule type" value="Genomic_DNA"/>
</dbReference>
<dbReference type="Proteomes" id="UP000249070">
    <property type="component" value="Unassembled WGS sequence"/>
</dbReference>
<protein>
    <submittedName>
        <fullName evidence="6">LysM peptidoglycan-binding domain-containing protein</fullName>
    </submittedName>
    <submittedName>
        <fullName evidence="4">Peptidase M23</fullName>
    </submittedName>
    <submittedName>
        <fullName evidence="7">Peptidoglycan-binding protein LysM</fullName>
    </submittedName>
</protein>
<dbReference type="SMART" id="SM00257">
    <property type="entry name" value="LysM"/>
    <property type="match status" value="1"/>
</dbReference>
<evidence type="ECO:0000313" key="9">
    <source>
        <dbReference type="Proteomes" id="UP000183509"/>
    </source>
</evidence>
<dbReference type="InterPro" id="IPR018392">
    <property type="entry name" value="LysM"/>
</dbReference>
<dbReference type="Gene3D" id="3.10.350.10">
    <property type="entry name" value="LysM domain"/>
    <property type="match status" value="1"/>
</dbReference>
<dbReference type="Proteomes" id="UP000194737">
    <property type="component" value="Unassembled WGS sequence"/>
</dbReference>
<evidence type="ECO:0000313" key="11">
    <source>
        <dbReference type="Proteomes" id="UP000194737"/>
    </source>
</evidence>
<name>A0A132ZAT6_ENTFC</name>
<evidence type="ECO:0000313" key="4">
    <source>
        <dbReference type="EMBL" id="OOL82573.1"/>
    </source>
</evidence>
<reference evidence="5 11" key="4">
    <citation type="submission" date="2017-05" db="EMBL/GenBank/DDBJ databases">
        <title>The Genome Sequence of Enterococcus faecium 6F2_DIV0138.</title>
        <authorList>
            <consortium name="The Broad Institute Genomics Platform"/>
            <consortium name="The Broad Institute Genomic Center for Infectious Diseases"/>
            <person name="Earl A."/>
            <person name="Manson A."/>
            <person name="Schwartman J."/>
            <person name="Gilmore M."/>
            <person name="Abouelleil A."/>
            <person name="Cao P."/>
            <person name="Chapman S."/>
            <person name="Cusick C."/>
            <person name="Shea T."/>
            <person name="Young S."/>
            <person name="Neafsey D."/>
            <person name="Nusbaum C."/>
            <person name="Birren B."/>
        </authorList>
    </citation>
    <scope>NUCLEOTIDE SEQUENCE [LARGE SCALE GENOMIC DNA]</scope>
    <source>
        <strain evidence="5 11">6F2_DIV0138</strain>
    </source>
</reference>
<feature type="chain" id="PRO_5015050238" evidence="2">
    <location>
        <begin position="28"/>
        <end position="212"/>
    </location>
</feature>
<accession>A0A132ZAT6</accession>
<dbReference type="PANTHER" id="PTHR34700">
    <property type="entry name" value="POTASSIUM BINDING PROTEIN KBP"/>
    <property type="match status" value="1"/>
</dbReference>
<evidence type="ECO:0000313" key="7">
    <source>
        <dbReference type="EMBL" id="RBS33446.1"/>
    </source>
</evidence>
<dbReference type="RefSeq" id="WP_002289111.1">
    <property type="nucleotide sequence ID" value="NZ_AP022341.1"/>
</dbReference>
<dbReference type="CDD" id="cd00118">
    <property type="entry name" value="LysM"/>
    <property type="match status" value="1"/>
</dbReference>
<dbReference type="Pfam" id="PF01476">
    <property type="entry name" value="LysM"/>
    <property type="match status" value="1"/>
</dbReference>
<feature type="signal peptide" evidence="2">
    <location>
        <begin position="1"/>
        <end position="27"/>
    </location>
</feature>
<dbReference type="InterPro" id="IPR036779">
    <property type="entry name" value="LysM_dom_sf"/>
</dbReference>
<sequence>MTSLKTLLFGTTLAAGAAFFMGTTAHADEAYTVQSGDTLSTISQKYVGDNSLINAIAESNSISDINLIYSGQQLTIPTEGSAQAAAEPQAAVQEAPVQAEPVQAEQPVVQETVQTETQAAPVAETQPAPAVTETAATPASTSSAKEWIAQKESSGSYTATNGRYIGRYQLDSSYLNGDYSAANQERVAEQYVTSRYGSWEAAKAFWEANGWY</sequence>
<comment type="caution">
    <text evidence="7">The sequence shown here is derived from an EMBL/GenBank/DDBJ whole genome shotgun (WGS) entry which is preliminary data.</text>
</comment>